<keyword evidence="5 7" id="KW-0472">Membrane</keyword>
<feature type="transmembrane region" description="Helical" evidence="7">
    <location>
        <begin position="473"/>
        <end position="499"/>
    </location>
</feature>
<gene>
    <name evidence="8" type="ORF">CBOVIS_LOCUS4482</name>
</gene>
<comment type="similarity">
    <text evidence="2">Belongs to the CD36 family.</text>
</comment>
<comment type="caution">
    <text evidence="8">The sequence shown here is derived from an EMBL/GenBank/DDBJ whole genome shotgun (WGS) entry which is preliminary data.</text>
</comment>
<dbReference type="AlphaFoldDB" id="A0A8S1EKS2"/>
<keyword evidence="4 7" id="KW-1133">Transmembrane helix</keyword>
<dbReference type="Pfam" id="PF01130">
    <property type="entry name" value="CD36"/>
    <property type="match status" value="1"/>
</dbReference>
<keyword evidence="9" id="KW-1185">Reference proteome</keyword>
<dbReference type="GO" id="GO:0005737">
    <property type="term" value="C:cytoplasm"/>
    <property type="evidence" value="ECO:0007669"/>
    <property type="project" value="TreeGrafter"/>
</dbReference>
<dbReference type="OrthoDB" id="18585at2759"/>
<evidence type="ECO:0000256" key="3">
    <source>
        <dbReference type="ARBA" id="ARBA00022692"/>
    </source>
</evidence>
<dbReference type="PRINTS" id="PR01609">
    <property type="entry name" value="CD36FAMILY"/>
</dbReference>
<feature type="transmembrane region" description="Helical" evidence="7">
    <location>
        <begin position="21"/>
        <end position="48"/>
    </location>
</feature>
<protein>
    <submittedName>
        <fullName evidence="8">Uncharacterized protein</fullName>
    </submittedName>
</protein>
<accession>A0A8S1EKS2</accession>
<organism evidence="8 9">
    <name type="scientific">Caenorhabditis bovis</name>
    <dbReference type="NCBI Taxonomy" id="2654633"/>
    <lineage>
        <taxon>Eukaryota</taxon>
        <taxon>Metazoa</taxon>
        <taxon>Ecdysozoa</taxon>
        <taxon>Nematoda</taxon>
        <taxon>Chromadorea</taxon>
        <taxon>Rhabditida</taxon>
        <taxon>Rhabditina</taxon>
        <taxon>Rhabditomorpha</taxon>
        <taxon>Rhabditoidea</taxon>
        <taxon>Rhabditidae</taxon>
        <taxon>Peloderinae</taxon>
        <taxon>Caenorhabditis</taxon>
    </lineage>
</organism>
<dbReference type="PANTHER" id="PTHR11923">
    <property type="entry name" value="SCAVENGER RECEPTOR CLASS B TYPE-1 SR-B1"/>
    <property type="match status" value="1"/>
</dbReference>
<dbReference type="GO" id="GO:0016020">
    <property type="term" value="C:membrane"/>
    <property type="evidence" value="ECO:0007669"/>
    <property type="project" value="UniProtKB-SubCell"/>
</dbReference>
<evidence type="ECO:0000256" key="4">
    <source>
        <dbReference type="ARBA" id="ARBA00022989"/>
    </source>
</evidence>
<evidence type="ECO:0000256" key="1">
    <source>
        <dbReference type="ARBA" id="ARBA00004370"/>
    </source>
</evidence>
<dbReference type="InterPro" id="IPR002159">
    <property type="entry name" value="CD36_fam"/>
</dbReference>
<proteinExistence type="inferred from homology"/>
<dbReference type="EMBL" id="CADEPM010000003">
    <property type="protein sequence ID" value="CAB3401786.1"/>
    <property type="molecule type" value="Genomic_DNA"/>
</dbReference>
<sequence>MTSPKSRIAMEKPMACWRIATAASLIGIGSLMLFAGLISHVLVIPLIVKHQIAQNSRLVDGSTLMEKWKKPDYRMKFRLFVFSTKNPDEFMAGARPEVVRSGPYVFDKKLENRVISMGNGTVKYKRYFTYHFNEADSCQTCILGNRIWIPNMIYQKFVEAASTEGMKAAATTLLSQTAFLEVEVEEMLFEGYKDPFLDKVCEIPFMNFVCETILDIPDRIGLFYEANNTGSKIYEIDDGSSNPADLGKILTIDDETHLDESWWSTEESRRIRGTDGSLFPPFIEKTDRLYVYVAELCRSIWIEFKEECEYKGVRAYRFMLPPSVLDVDHPGNEGFCNPSPKKFYASQNASNCMPRGLLEISRCQRSQPPIAISLPNFLFAADEVASGVGGLNASDEAADSILVDIEPRLGVVLYARRVSQVNIEMWRGENLSFPVNLRKMKSSLIPVLIVNETSEIDDESLREIKEQLYDTEWYAYSSCDILMVIGGIALAIGVLFLVLMCRHRRRPDGIAPQPLPPYVSKGDPK</sequence>
<comment type="subcellular location">
    <subcellularLocation>
        <location evidence="1">Membrane</location>
    </subcellularLocation>
</comment>
<dbReference type="PANTHER" id="PTHR11923:SF103">
    <property type="entry name" value="SCAVENGER RECEPTOR (CD36 FAMILY) RELATED"/>
    <property type="match status" value="1"/>
</dbReference>
<name>A0A8S1EKS2_9PELO</name>
<keyword evidence="6" id="KW-0325">Glycoprotein</keyword>
<evidence type="ECO:0000256" key="7">
    <source>
        <dbReference type="SAM" id="Phobius"/>
    </source>
</evidence>
<evidence type="ECO:0000256" key="5">
    <source>
        <dbReference type="ARBA" id="ARBA00023136"/>
    </source>
</evidence>
<evidence type="ECO:0000256" key="2">
    <source>
        <dbReference type="ARBA" id="ARBA00010532"/>
    </source>
</evidence>
<evidence type="ECO:0000256" key="6">
    <source>
        <dbReference type="ARBA" id="ARBA00023180"/>
    </source>
</evidence>
<dbReference type="GO" id="GO:0005044">
    <property type="term" value="F:scavenger receptor activity"/>
    <property type="evidence" value="ECO:0007669"/>
    <property type="project" value="TreeGrafter"/>
</dbReference>
<evidence type="ECO:0000313" key="8">
    <source>
        <dbReference type="EMBL" id="CAB3401786.1"/>
    </source>
</evidence>
<keyword evidence="3 7" id="KW-0812">Transmembrane</keyword>
<dbReference type="Proteomes" id="UP000494206">
    <property type="component" value="Unassembled WGS sequence"/>
</dbReference>
<evidence type="ECO:0000313" key="9">
    <source>
        <dbReference type="Proteomes" id="UP000494206"/>
    </source>
</evidence>
<reference evidence="8 9" key="1">
    <citation type="submission" date="2020-04" db="EMBL/GenBank/DDBJ databases">
        <authorList>
            <person name="Laetsch R D."/>
            <person name="Stevens L."/>
            <person name="Kumar S."/>
            <person name="Blaxter L. M."/>
        </authorList>
    </citation>
    <scope>NUCLEOTIDE SEQUENCE [LARGE SCALE GENOMIC DNA]</scope>
</reference>